<dbReference type="AlphaFoldDB" id="A0A9K3IVM5"/>
<sequence>MATSMLHARIDSGLSFSFNLKTIVVFCLCSKDNVNSNNQYN</sequence>
<accession>A0A9K3IVM5</accession>
<proteinExistence type="predicted"/>
<evidence type="ECO:0000313" key="2">
    <source>
        <dbReference type="Proteomes" id="UP000215914"/>
    </source>
</evidence>
<evidence type="ECO:0000313" key="1">
    <source>
        <dbReference type="EMBL" id="KAF5803908.1"/>
    </source>
</evidence>
<reference evidence="1" key="2">
    <citation type="submission" date="2020-06" db="EMBL/GenBank/DDBJ databases">
        <title>Helianthus annuus Genome sequencing and assembly Release 2.</title>
        <authorList>
            <person name="Gouzy J."/>
            <person name="Langlade N."/>
            <person name="Munos S."/>
        </authorList>
    </citation>
    <scope>NUCLEOTIDE SEQUENCE</scope>
    <source>
        <tissue evidence="1">Leaves</tissue>
    </source>
</reference>
<dbReference type="Proteomes" id="UP000215914">
    <property type="component" value="Unassembled WGS sequence"/>
</dbReference>
<keyword evidence="2" id="KW-1185">Reference proteome</keyword>
<dbReference type="Gramene" id="mRNA:HanXRQr2_Chr06g0276941">
    <property type="protein sequence ID" value="mRNA:HanXRQr2_Chr06g0276941"/>
    <property type="gene ID" value="HanXRQr2_Chr06g0276941"/>
</dbReference>
<comment type="caution">
    <text evidence="1">The sequence shown here is derived from an EMBL/GenBank/DDBJ whole genome shotgun (WGS) entry which is preliminary data.</text>
</comment>
<protein>
    <submittedName>
        <fullName evidence="1">Uncharacterized protein</fullName>
    </submittedName>
</protein>
<name>A0A9K3IVM5_HELAN</name>
<gene>
    <name evidence="1" type="ORF">HanXRQr2_Chr06g0276941</name>
</gene>
<reference evidence="1" key="1">
    <citation type="journal article" date="2017" name="Nature">
        <title>The sunflower genome provides insights into oil metabolism, flowering and Asterid evolution.</title>
        <authorList>
            <person name="Badouin H."/>
            <person name="Gouzy J."/>
            <person name="Grassa C.J."/>
            <person name="Murat F."/>
            <person name="Staton S.E."/>
            <person name="Cottret L."/>
            <person name="Lelandais-Briere C."/>
            <person name="Owens G.L."/>
            <person name="Carrere S."/>
            <person name="Mayjonade B."/>
            <person name="Legrand L."/>
            <person name="Gill N."/>
            <person name="Kane N.C."/>
            <person name="Bowers J.E."/>
            <person name="Hubner S."/>
            <person name="Bellec A."/>
            <person name="Berard A."/>
            <person name="Berges H."/>
            <person name="Blanchet N."/>
            <person name="Boniface M.C."/>
            <person name="Brunel D."/>
            <person name="Catrice O."/>
            <person name="Chaidir N."/>
            <person name="Claudel C."/>
            <person name="Donnadieu C."/>
            <person name="Faraut T."/>
            <person name="Fievet G."/>
            <person name="Helmstetter N."/>
            <person name="King M."/>
            <person name="Knapp S.J."/>
            <person name="Lai Z."/>
            <person name="Le Paslier M.C."/>
            <person name="Lippi Y."/>
            <person name="Lorenzon L."/>
            <person name="Mandel J.R."/>
            <person name="Marage G."/>
            <person name="Marchand G."/>
            <person name="Marquand E."/>
            <person name="Bret-Mestries E."/>
            <person name="Morien E."/>
            <person name="Nambeesan S."/>
            <person name="Nguyen T."/>
            <person name="Pegot-Espagnet P."/>
            <person name="Pouilly N."/>
            <person name="Raftis F."/>
            <person name="Sallet E."/>
            <person name="Schiex T."/>
            <person name="Thomas J."/>
            <person name="Vandecasteele C."/>
            <person name="Vares D."/>
            <person name="Vear F."/>
            <person name="Vautrin S."/>
            <person name="Crespi M."/>
            <person name="Mangin B."/>
            <person name="Burke J.M."/>
            <person name="Salse J."/>
            <person name="Munos S."/>
            <person name="Vincourt P."/>
            <person name="Rieseberg L.H."/>
            <person name="Langlade N.B."/>
        </authorList>
    </citation>
    <scope>NUCLEOTIDE SEQUENCE</scope>
    <source>
        <tissue evidence="1">Leaves</tissue>
    </source>
</reference>
<organism evidence="1 2">
    <name type="scientific">Helianthus annuus</name>
    <name type="common">Common sunflower</name>
    <dbReference type="NCBI Taxonomy" id="4232"/>
    <lineage>
        <taxon>Eukaryota</taxon>
        <taxon>Viridiplantae</taxon>
        <taxon>Streptophyta</taxon>
        <taxon>Embryophyta</taxon>
        <taxon>Tracheophyta</taxon>
        <taxon>Spermatophyta</taxon>
        <taxon>Magnoliopsida</taxon>
        <taxon>eudicotyledons</taxon>
        <taxon>Gunneridae</taxon>
        <taxon>Pentapetalae</taxon>
        <taxon>asterids</taxon>
        <taxon>campanulids</taxon>
        <taxon>Asterales</taxon>
        <taxon>Asteraceae</taxon>
        <taxon>Asteroideae</taxon>
        <taxon>Heliantheae alliance</taxon>
        <taxon>Heliantheae</taxon>
        <taxon>Helianthus</taxon>
    </lineage>
</organism>
<dbReference type="EMBL" id="MNCJ02000321">
    <property type="protein sequence ID" value="KAF5803908.1"/>
    <property type="molecule type" value="Genomic_DNA"/>
</dbReference>